<proteinExistence type="predicted"/>
<evidence type="ECO:0000313" key="3">
    <source>
        <dbReference type="EMBL" id="PCK33029.1"/>
    </source>
</evidence>
<dbReference type="Pfam" id="PF00932">
    <property type="entry name" value="LTD"/>
    <property type="match status" value="1"/>
</dbReference>
<comment type="caution">
    <text evidence="3">The sequence shown here is derived from an EMBL/GenBank/DDBJ whole genome shotgun (WGS) entry which is preliminary data.</text>
</comment>
<organism evidence="3 4">
    <name type="scientific">Pseudoalteromonas piscicida</name>
    <dbReference type="NCBI Taxonomy" id="43662"/>
    <lineage>
        <taxon>Bacteria</taxon>
        <taxon>Pseudomonadati</taxon>
        <taxon>Pseudomonadota</taxon>
        <taxon>Gammaproteobacteria</taxon>
        <taxon>Alteromonadales</taxon>
        <taxon>Pseudoalteromonadaceae</taxon>
        <taxon>Pseudoalteromonas</taxon>
    </lineage>
</organism>
<feature type="signal peptide" evidence="1">
    <location>
        <begin position="1"/>
        <end position="20"/>
    </location>
</feature>
<dbReference type="PROSITE" id="PS51257">
    <property type="entry name" value="PROKAR_LIPOPROTEIN"/>
    <property type="match status" value="1"/>
</dbReference>
<sequence>MIKKSILASAIALACLNAHAEVIISEYVEGSSYNKAIELYNGSEEAVDLTGYSVNFFFNGATEARTNIELSGELAAKSTYVIAHSDAASEILAKAQLISSSSFFNGDDAITLTLNNEVIDSLGQLGVDPGSEWIDGDIRTKDKTLVRDPAITTGRTDATSAFVGAGQWQVLAKNDFSNLGVHINGGDVPEPEPVICGENNTLISAIQGAGDASPLAGETVEIQAVVTSSLQSDTGLGGFFIQEENADYDADENTSEGIFVVYTQTPVSTGDVVKLRGKVEEKYGQTQLVNVNAIELCGSATVPATSVTLPAENGLEAYEGMLVSISNELVVNDTYGLSRYGEVRLGTERLYQSTQVATPGDAANQHEAENKRKEILLDDGSSVQNPAVIPYPSPTLDAYNTLRLGDSVTGLEGVMGYGYSQYRIHPTTTPNFVHTNLRTDAPQVEERGDLRIASFNVLNYFNGDGQGAGFPTPRGADNLEEFERQKAKTVAAISALDADIIGLLEVENDGFGEFSAIADLVNALNAADSANTYAFVNLNVDQVGGDAITSGIIYRSNKVSEVGTPAFTEAVPFDYGNRPPVVQTFKDESSEEVFTVVMAHLRSKGSCSKAEGLDQDQNDGQGCWNQTRVTAVNTLSAWLDTNPTGVAEDDVIILGDMNAYAQEDPINTYVENGYANIKQTLRGNSLDYSYVYKGRIGSLDHAFASSAMMEKVKSVTDWHINADEPVALDYNTEYKSDTHKASLYAAHAYRASDHDPVVIDLNLAKEPTIIEGEFTGLAGWFWWQHRSIELPAGFDKLEVSITGRGEADLYVRHKKMPNFFKYDCRPYQWGSEESCVFDEPAEGKWNFRLRGLFPYYNVTIKYKAIKTN</sequence>
<dbReference type="Proteomes" id="UP000228621">
    <property type="component" value="Unassembled WGS sequence"/>
</dbReference>
<dbReference type="AlphaFoldDB" id="A0A2A5JUM3"/>
<dbReference type="PROSITE" id="PS51841">
    <property type="entry name" value="LTD"/>
    <property type="match status" value="1"/>
</dbReference>
<dbReference type="SUPFAM" id="SSF56219">
    <property type="entry name" value="DNase I-like"/>
    <property type="match status" value="1"/>
</dbReference>
<dbReference type="InterPro" id="IPR036691">
    <property type="entry name" value="Endo/exonu/phosph_ase_sf"/>
</dbReference>
<keyword evidence="4" id="KW-1185">Reference proteome</keyword>
<dbReference type="CDD" id="cd10283">
    <property type="entry name" value="MnuA_DNase1-like"/>
    <property type="match status" value="1"/>
</dbReference>
<reference evidence="4" key="1">
    <citation type="journal article" date="2019" name="Genome Announc.">
        <title>Draft Genome Sequence of Pseudoalteromonas piscicida Strain 36Y ROTHPW, an Hypersaline Seawater Isolate from the South Coast of Sonora, Mexico.</title>
        <authorList>
            <person name="Sanchez-Diaz R."/>
            <person name="Molina-Garza Z.J."/>
            <person name="Cruz-Suarez L.E."/>
            <person name="Selvin J."/>
            <person name="Kiran G.S."/>
            <person name="Ibarra-Gamez J.C."/>
            <person name="Gomez-Gil B."/>
            <person name="Galaviz-Silva L."/>
        </authorList>
    </citation>
    <scope>NUCLEOTIDE SEQUENCE [LARGE SCALE GENOMIC DNA]</scope>
    <source>
        <strain evidence="4">36Y_RITHPW</strain>
    </source>
</reference>
<feature type="chain" id="PRO_5013263854" evidence="1">
    <location>
        <begin position="21"/>
        <end position="868"/>
    </location>
</feature>
<name>A0A2A5JUM3_PSEO7</name>
<dbReference type="CDD" id="cd04486">
    <property type="entry name" value="YhcR_OBF_like"/>
    <property type="match status" value="1"/>
</dbReference>
<dbReference type="RefSeq" id="WP_099640788.1">
    <property type="nucleotide sequence ID" value="NZ_NKHF01000018.1"/>
</dbReference>
<dbReference type="InterPro" id="IPR001322">
    <property type="entry name" value="Lamin_tail_dom"/>
</dbReference>
<gene>
    <name evidence="3" type="ORF">CEX98_03755</name>
</gene>
<dbReference type="EMBL" id="NKHF01000018">
    <property type="protein sequence ID" value="PCK33029.1"/>
    <property type="molecule type" value="Genomic_DNA"/>
</dbReference>
<dbReference type="Pfam" id="PF03372">
    <property type="entry name" value="Exo_endo_phos"/>
    <property type="match status" value="1"/>
</dbReference>
<dbReference type="Gene3D" id="2.60.120.380">
    <property type="match status" value="1"/>
</dbReference>
<dbReference type="InterPro" id="IPR047971">
    <property type="entry name" value="ExeM-like"/>
</dbReference>
<dbReference type="Gene3D" id="3.60.10.10">
    <property type="entry name" value="Endonuclease/exonuclease/phosphatase"/>
    <property type="match status" value="1"/>
</dbReference>
<protein>
    <submittedName>
        <fullName evidence="3">DNA degradation protein EddB</fullName>
    </submittedName>
</protein>
<dbReference type="FunFam" id="3.60.10.10:FF:000072">
    <property type="entry name" value="Extracellular nuclease"/>
    <property type="match status" value="1"/>
</dbReference>
<dbReference type="InterPro" id="IPR007280">
    <property type="entry name" value="Peptidase_C_arc/bac"/>
</dbReference>
<accession>A0A2A5JUM3</accession>
<evidence type="ECO:0000313" key="4">
    <source>
        <dbReference type="Proteomes" id="UP000228621"/>
    </source>
</evidence>
<dbReference type="OrthoDB" id="9800417at2"/>
<dbReference type="Pfam" id="PF04151">
    <property type="entry name" value="PPC"/>
    <property type="match status" value="1"/>
</dbReference>
<dbReference type="PANTHER" id="PTHR42834:SF1">
    <property type="entry name" value="ENDONUCLEASE_EXONUCLEASE_PHOSPHATASE FAMILY PROTEIN (AFU_ORTHOLOGUE AFUA_3G09210)"/>
    <property type="match status" value="1"/>
</dbReference>
<evidence type="ECO:0000259" key="2">
    <source>
        <dbReference type="PROSITE" id="PS51841"/>
    </source>
</evidence>
<dbReference type="PANTHER" id="PTHR42834">
    <property type="entry name" value="ENDONUCLEASE/EXONUCLEASE/PHOSPHATASE FAMILY PROTEIN (AFU_ORTHOLOGUE AFUA_3G09210)"/>
    <property type="match status" value="1"/>
</dbReference>
<dbReference type="InterPro" id="IPR005135">
    <property type="entry name" value="Endo/exonuclease/phosphatase"/>
</dbReference>
<dbReference type="GO" id="GO:0003824">
    <property type="term" value="F:catalytic activity"/>
    <property type="evidence" value="ECO:0007669"/>
    <property type="project" value="InterPro"/>
</dbReference>
<keyword evidence="1" id="KW-0732">Signal</keyword>
<dbReference type="NCBIfam" id="NF033681">
    <property type="entry name" value="ExeM_NucH_DNase"/>
    <property type="match status" value="1"/>
</dbReference>
<feature type="domain" description="LTD" evidence="2">
    <location>
        <begin position="4"/>
        <end position="131"/>
    </location>
</feature>
<evidence type="ECO:0000256" key="1">
    <source>
        <dbReference type="SAM" id="SignalP"/>
    </source>
</evidence>